<dbReference type="OrthoDB" id="5839451at2759"/>
<evidence type="ECO:0000313" key="2">
    <source>
        <dbReference type="Proteomes" id="UP000228934"/>
    </source>
</evidence>
<sequence length="185" mass="20433">MYNLLPLPVSPTFFCKCPKVLDLIPLKAYLLVWRFFSVGLVCHVAQPSAGLLLDISVVIIKEPASCTVRLGKQIFDIVVKSIFWSRIQDTPPPILVIFLLLATKLRLAGNGSLCPAVLYIRKLIVLVSKKSKFCFSSLPVYGSAVEELKTGLGNSAVDLSDCSLCTIYRFHIALISCLFNRIVQS</sequence>
<proteinExistence type="predicted"/>
<dbReference type="AlphaFoldDB" id="A0A2G9P830"/>
<organism evidence="1 2">
    <name type="scientific">Aquarana catesbeiana</name>
    <name type="common">American bullfrog</name>
    <name type="synonym">Rana catesbeiana</name>
    <dbReference type="NCBI Taxonomy" id="8400"/>
    <lineage>
        <taxon>Eukaryota</taxon>
        <taxon>Metazoa</taxon>
        <taxon>Chordata</taxon>
        <taxon>Craniata</taxon>
        <taxon>Vertebrata</taxon>
        <taxon>Euteleostomi</taxon>
        <taxon>Amphibia</taxon>
        <taxon>Batrachia</taxon>
        <taxon>Anura</taxon>
        <taxon>Neobatrachia</taxon>
        <taxon>Ranoidea</taxon>
        <taxon>Ranidae</taxon>
        <taxon>Aquarana</taxon>
    </lineage>
</organism>
<keyword evidence="2" id="KW-1185">Reference proteome</keyword>
<gene>
    <name evidence="1" type="ORF">AB205_0137720</name>
</gene>
<dbReference type="EMBL" id="KV922466">
    <property type="protein sequence ID" value="PIN99506.1"/>
    <property type="molecule type" value="Genomic_DNA"/>
</dbReference>
<protein>
    <submittedName>
        <fullName evidence="1">Uncharacterized protein</fullName>
    </submittedName>
</protein>
<name>A0A2G9P830_AQUCT</name>
<accession>A0A2G9P830</accession>
<evidence type="ECO:0000313" key="1">
    <source>
        <dbReference type="EMBL" id="PIN99506.1"/>
    </source>
</evidence>
<dbReference type="Proteomes" id="UP000228934">
    <property type="component" value="Unassembled WGS sequence"/>
</dbReference>
<reference evidence="2" key="1">
    <citation type="journal article" date="2017" name="Nat. Commun.">
        <title>The North American bullfrog draft genome provides insight into hormonal regulation of long noncoding RNA.</title>
        <authorList>
            <person name="Hammond S.A."/>
            <person name="Warren R.L."/>
            <person name="Vandervalk B.P."/>
            <person name="Kucuk E."/>
            <person name="Khan H."/>
            <person name="Gibb E.A."/>
            <person name="Pandoh P."/>
            <person name="Kirk H."/>
            <person name="Zhao Y."/>
            <person name="Jones M."/>
            <person name="Mungall A.J."/>
            <person name="Coope R."/>
            <person name="Pleasance S."/>
            <person name="Moore R.A."/>
            <person name="Holt R.A."/>
            <person name="Round J.M."/>
            <person name="Ohora S."/>
            <person name="Walle B.V."/>
            <person name="Veldhoen N."/>
            <person name="Helbing C.C."/>
            <person name="Birol I."/>
        </authorList>
    </citation>
    <scope>NUCLEOTIDE SEQUENCE [LARGE SCALE GENOMIC DNA]</scope>
</reference>